<name>A0A0F0KXI0_9MICO</name>
<keyword evidence="2" id="KW-0238">DNA-binding</keyword>
<dbReference type="InterPro" id="IPR018060">
    <property type="entry name" value="HTH_AraC"/>
</dbReference>
<evidence type="ECO:0000256" key="2">
    <source>
        <dbReference type="ARBA" id="ARBA00023125"/>
    </source>
</evidence>
<keyword evidence="1" id="KW-0805">Transcription regulation</keyword>
<dbReference type="EMBL" id="JYIT01000075">
    <property type="protein sequence ID" value="KJL23951.1"/>
    <property type="molecule type" value="Genomic_DNA"/>
</dbReference>
<evidence type="ECO:0000256" key="3">
    <source>
        <dbReference type="ARBA" id="ARBA00023163"/>
    </source>
</evidence>
<reference evidence="5 6" key="1">
    <citation type="submission" date="2015-02" db="EMBL/GenBank/DDBJ databases">
        <title>Draft genome sequences of ten Microbacterium spp. with emphasis on heavy metal contaminated environments.</title>
        <authorList>
            <person name="Corretto E."/>
        </authorList>
    </citation>
    <scope>NUCLEOTIDE SEQUENCE [LARGE SCALE GENOMIC DNA]</scope>
    <source>
        <strain evidence="5 6">DSM 23848</strain>
    </source>
</reference>
<dbReference type="PROSITE" id="PS01124">
    <property type="entry name" value="HTH_ARAC_FAMILY_2"/>
    <property type="match status" value="1"/>
</dbReference>
<evidence type="ECO:0000313" key="6">
    <source>
        <dbReference type="Proteomes" id="UP000033448"/>
    </source>
</evidence>
<dbReference type="RefSeq" id="WP_052674306.1">
    <property type="nucleotide sequence ID" value="NZ_FNGQ01000004.1"/>
</dbReference>
<dbReference type="InterPro" id="IPR050204">
    <property type="entry name" value="AraC_XylS_family_regulators"/>
</dbReference>
<evidence type="ECO:0000259" key="4">
    <source>
        <dbReference type="PROSITE" id="PS01124"/>
    </source>
</evidence>
<dbReference type="GO" id="GO:0003700">
    <property type="term" value="F:DNA-binding transcription factor activity"/>
    <property type="evidence" value="ECO:0007669"/>
    <property type="project" value="InterPro"/>
</dbReference>
<dbReference type="Pfam" id="PF12833">
    <property type="entry name" value="HTH_18"/>
    <property type="match status" value="1"/>
</dbReference>
<keyword evidence="3" id="KW-0804">Transcription</keyword>
<protein>
    <submittedName>
        <fullName evidence="5">Transcriptional activator FtrA</fullName>
    </submittedName>
</protein>
<dbReference type="Proteomes" id="UP000033448">
    <property type="component" value="Unassembled WGS sequence"/>
</dbReference>
<dbReference type="GO" id="GO:0043565">
    <property type="term" value="F:sequence-specific DNA binding"/>
    <property type="evidence" value="ECO:0007669"/>
    <property type="project" value="InterPro"/>
</dbReference>
<evidence type="ECO:0000313" key="5">
    <source>
        <dbReference type="EMBL" id="KJL23951.1"/>
    </source>
</evidence>
<accession>A0A0F0KXI0</accession>
<dbReference type="PANTHER" id="PTHR46796">
    <property type="entry name" value="HTH-TYPE TRANSCRIPTIONAL ACTIVATOR RHAS-RELATED"/>
    <property type="match status" value="1"/>
</dbReference>
<keyword evidence="6" id="KW-1185">Reference proteome</keyword>
<comment type="caution">
    <text evidence="5">The sequence shown here is derived from an EMBL/GenBank/DDBJ whole genome shotgun (WGS) entry which is preliminary data.</text>
</comment>
<sequence length="299" mass="31843">MGIAIDVGAVMRQLGSGRQNPLVARRYRGVLATQHALEKGAEWHWAAQAGESDAIAGILIATGPLRVLGGEGVTVEAPAATLCFLHPHRTVTVTAVAAGSVMCVWVPWGALAEIESGVRAPSEVIPPSTLGRGLHAFLSSLLTQHSDPTVYTDYLVERLIAEMVFSVLVEAAPRGIVEGRKASGIDRARSLMLVRRGERDFDVTGLARDMHLSVRQLQRMFAAEGSSPADELRRARVELARDLMSDTDYAPLGLAEIAEHAGFADAAGMRRAFALSGLPSPRVVRRTARPGGASALAMQ</sequence>
<feature type="domain" description="HTH araC/xylS-type" evidence="4">
    <location>
        <begin position="186"/>
        <end position="287"/>
    </location>
</feature>
<dbReference type="Gene3D" id="1.10.10.60">
    <property type="entry name" value="Homeodomain-like"/>
    <property type="match status" value="1"/>
</dbReference>
<gene>
    <name evidence="5" type="ORF">RL72_01904</name>
</gene>
<dbReference type="AlphaFoldDB" id="A0A0F0KXI0"/>
<organism evidence="5 6">
    <name type="scientific">Microbacterium azadirachtae</name>
    <dbReference type="NCBI Taxonomy" id="582680"/>
    <lineage>
        <taxon>Bacteria</taxon>
        <taxon>Bacillati</taxon>
        <taxon>Actinomycetota</taxon>
        <taxon>Actinomycetes</taxon>
        <taxon>Micrococcales</taxon>
        <taxon>Microbacteriaceae</taxon>
        <taxon>Microbacterium</taxon>
    </lineage>
</organism>
<evidence type="ECO:0000256" key="1">
    <source>
        <dbReference type="ARBA" id="ARBA00023015"/>
    </source>
</evidence>
<dbReference type="PATRIC" id="fig|582680.7.peg.1951"/>
<proteinExistence type="predicted"/>
<dbReference type="SMART" id="SM00342">
    <property type="entry name" value="HTH_ARAC"/>
    <property type="match status" value="1"/>
</dbReference>